<feature type="site" description="Important for catalytic activity" evidence="8">
    <location>
        <position position="225"/>
    </location>
</feature>
<dbReference type="EC" id="3.1.11.2" evidence="10"/>
<feature type="binding site" evidence="7">
    <location>
        <position position="10"/>
    </location>
    <ligand>
        <name>Mg(2+)</name>
        <dbReference type="ChEBI" id="CHEBI:18420"/>
        <label>1</label>
    </ligand>
</feature>
<dbReference type="GO" id="GO:0003906">
    <property type="term" value="F:DNA-(apurinic or apyrimidinic site) endonuclease activity"/>
    <property type="evidence" value="ECO:0007669"/>
    <property type="project" value="TreeGrafter"/>
</dbReference>
<dbReference type="Gene3D" id="3.60.10.10">
    <property type="entry name" value="Endonuclease/exonuclease/phosphatase"/>
    <property type="match status" value="1"/>
</dbReference>
<feature type="binding site" evidence="7">
    <location>
        <position position="251"/>
    </location>
    <ligand>
        <name>Mg(2+)</name>
        <dbReference type="ChEBI" id="CHEBI:18420"/>
        <label>1</label>
    </ligand>
</feature>
<dbReference type="InterPro" id="IPR004808">
    <property type="entry name" value="AP_endonuc_1"/>
</dbReference>
<comment type="cofactor">
    <cofactor evidence="1">
        <name>Mn(2+)</name>
        <dbReference type="ChEBI" id="CHEBI:29035"/>
    </cofactor>
</comment>
<evidence type="ECO:0000256" key="4">
    <source>
        <dbReference type="ARBA" id="ARBA00022801"/>
    </source>
</evidence>
<keyword evidence="11" id="KW-1185">Reference proteome</keyword>
<dbReference type="NCBIfam" id="TIGR00633">
    <property type="entry name" value="xth"/>
    <property type="match status" value="1"/>
</dbReference>
<evidence type="ECO:0000256" key="3">
    <source>
        <dbReference type="ARBA" id="ARBA00022723"/>
    </source>
</evidence>
<dbReference type="InterPro" id="IPR005135">
    <property type="entry name" value="Endo/exonuclease/phosphatase"/>
</dbReference>
<evidence type="ECO:0000256" key="2">
    <source>
        <dbReference type="ARBA" id="ARBA00007092"/>
    </source>
</evidence>
<dbReference type="PANTHER" id="PTHR22748:SF6">
    <property type="entry name" value="DNA-(APURINIC OR APYRIMIDINIC SITE) ENDONUCLEASE"/>
    <property type="match status" value="1"/>
</dbReference>
<comment type="caution">
    <text evidence="10">The sequence shown here is derived from an EMBL/GenBank/DDBJ whole genome shotgun (WGS) entry which is preliminary data.</text>
</comment>
<feature type="domain" description="Endonuclease/exonuclease/phosphatase" evidence="9">
    <location>
        <begin position="7"/>
        <end position="251"/>
    </location>
</feature>
<dbReference type="InterPro" id="IPR036691">
    <property type="entry name" value="Endo/exonu/phosph_ase_sf"/>
</dbReference>
<name>A0A9X1HKK4_9BACT</name>
<sequence length="261" mass="29711">MSKIKLATWNVNGIRAIMKKEFESSFNELNSDVLCLQETKATADEVKEALVSLDSGFEIYANESKARKGYSGTAVISRIPVIGIQEDMGMAEHDQEGRVLAAEFGDFFLVNVYTPNSGQGLKRLDYRQEWDRDFLQYLKALEASKPVIVAGDLNVAHSEIDLARPKQNYNKSSGYTQQEIDGLTNIIKNGFIDVFRHLYPDQEGAYTYWNYMFNARSRNVGWRIDYFLASENILPKIDDVVIRPEFMGSDHCPVELWIEAP</sequence>
<dbReference type="PROSITE" id="PS00728">
    <property type="entry name" value="AP_NUCLEASE_F1_3"/>
    <property type="match status" value="1"/>
</dbReference>
<feature type="binding site" evidence="7">
    <location>
        <position position="38"/>
    </location>
    <ligand>
        <name>Mg(2+)</name>
        <dbReference type="ChEBI" id="CHEBI:18420"/>
        <label>1</label>
    </ligand>
</feature>
<feature type="active site" evidence="6">
    <location>
        <position position="113"/>
    </location>
</feature>
<feature type="site" description="Transition state stabilizer" evidence="8">
    <location>
        <position position="154"/>
    </location>
</feature>
<keyword evidence="5 7" id="KW-0460">Magnesium</keyword>
<organism evidence="10 11">
    <name type="scientific">Fulvivirga sedimenti</name>
    <dbReference type="NCBI Taxonomy" id="2879465"/>
    <lineage>
        <taxon>Bacteria</taxon>
        <taxon>Pseudomonadati</taxon>
        <taxon>Bacteroidota</taxon>
        <taxon>Cytophagia</taxon>
        <taxon>Cytophagales</taxon>
        <taxon>Fulvivirgaceae</taxon>
        <taxon>Fulvivirga</taxon>
    </lineage>
</organism>
<dbReference type="PROSITE" id="PS51435">
    <property type="entry name" value="AP_NUCLEASE_F1_4"/>
    <property type="match status" value="1"/>
</dbReference>
<dbReference type="EMBL" id="JAIXNE010000001">
    <property type="protein sequence ID" value="MCA6073903.1"/>
    <property type="molecule type" value="Genomic_DNA"/>
</dbReference>
<evidence type="ECO:0000259" key="9">
    <source>
        <dbReference type="Pfam" id="PF03372"/>
    </source>
</evidence>
<evidence type="ECO:0000256" key="6">
    <source>
        <dbReference type="PIRSR" id="PIRSR604808-1"/>
    </source>
</evidence>
<evidence type="ECO:0000256" key="7">
    <source>
        <dbReference type="PIRSR" id="PIRSR604808-2"/>
    </source>
</evidence>
<dbReference type="GO" id="GO:0003677">
    <property type="term" value="F:DNA binding"/>
    <property type="evidence" value="ECO:0007669"/>
    <property type="project" value="InterPro"/>
</dbReference>
<comment type="similarity">
    <text evidence="2">Belongs to the DNA repair enzymes AP/ExoA family.</text>
</comment>
<keyword evidence="3 7" id="KW-0479">Metal-binding</keyword>
<reference evidence="10" key="1">
    <citation type="submission" date="2021-09" db="EMBL/GenBank/DDBJ databases">
        <title>Fulvivirga sp. isolated from coastal sediment.</title>
        <authorList>
            <person name="Yu H."/>
        </authorList>
    </citation>
    <scope>NUCLEOTIDE SEQUENCE</scope>
    <source>
        <strain evidence="10">1062</strain>
    </source>
</reference>
<keyword evidence="7" id="KW-0464">Manganese</keyword>
<proteinExistence type="inferred from homology"/>
<accession>A0A9X1HKK4</accession>
<feature type="binding site" evidence="7">
    <location>
        <position position="152"/>
    </location>
    <ligand>
        <name>Mg(2+)</name>
        <dbReference type="ChEBI" id="CHEBI:18420"/>
        <label>1</label>
    </ligand>
</feature>
<dbReference type="InterPro" id="IPR020848">
    <property type="entry name" value="AP_endonuclease_F1_CS"/>
</dbReference>
<dbReference type="SUPFAM" id="SSF56219">
    <property type="entry name" value="DNase I-like"/>
    <property type="match status" value="1"/>
</dbReference>
<evidence type="ECO:0000313" key="11">
    <source>
        <dbReference type="Proteomes" id="UP001139409"/>
    </source>
</evidence>
<protein>
    <submittedName>
        <fullName evidence="10">Exodeoxyribonuclease III</fullName>
        <ecNumber evidence="10">3.1.11.2</ecNumber>
    </submittedName>
</protein>
<dbReference type="Pfam" id="PF03372">
    <property type="entry name" value="Exo_endo_phos"/>
    <property type="match status" value="1"/>
</dbReference>
<feature type="active site" description="Proton donor/acceptor" evidence="6">
    <location>
        <position position="152"/>
    </location>
</feature>
<feature type="site" description="Interaction with DNA substrate" evidence="8">
    <location>
        <position position="251"/>
    </location>
</feature>
<evidence type="ECO:0000256" key="1">
    <source>
        <dbReference type="ARBA" id="ARBA00001936"/>
    </source>
</evidence>
<dbReference type="GO" id="GO:0046872">
    <property type="term" value="F:metal ion binding"/>
    <property type="evidence" value="ECO:0007669"/>
    <property type="project" value="UniProtKB-KW"/>
</dbReference>
<dbReference type="AlphaFoldDB" id="A0A9X1HKK4"/>
<dbReference type="GO" id="GO:0008081">
    <property type="term" value="F:phosphoric diester hydrolase activity"/>
    <property type="evidence" value="ECO:0007669"/>
    <property type="project" value="TreeGrafter"/>
</dbReference>
<keyword evidence="4 10" id="KW-0378">Hydrolase</keyword>
<evidence type="ECO:0000313" key="10">
    <source>
        <dbReference type="EMBL" id="MCA6073903.1"/>
    </source>
</evidence>
<comment type="cofactor">
    <cofactor evidence="7">
        <name>Mg(2+)</name>
        <dbReference type="ChEBI" id="CHEBI:18420"/>
    </cofactor>
    <cofactor evidence="7">
        <name>Mn(2+)</name>
        <dbReference type="ChEBI" id="CHEBI:29035"/>
    </cofactor>
    <text evidence="7">Probably binds two magnesium or manganese ions per subunit.</text>
</comment>
<dbReference type="GO" id="GO:0006284">
    <property type="term" value="P:base-excision repair"/>
    <property type="evidence" value="ECO:0007669"/>
    <property type="project" value="TreeGrafter"/>
</dbReference>
<dbReference type="Proteomes" id="UP001139409">
    <property type="component" value="Unassembled WGS sequence"/>
</dbReference>
<evidence type="ECO:0000256" key="8">
    <source>
        <dbReference type="PIRSR" id="PIRSR604808-3"/>
    </source>
</evidence>
<dbReference type="PANTHER" id="PTHR22748">
    <property type="entry name" value="AP ENDONUCLEASE"/>
    <property type="match status" value="1"/>
</dbReference>
<dbReference type="NCBIfam" id="TIGR00195">
    <property type="entry name" value="exoDNase_III"/>
    <property type="match status" value="1"/>
</dbReference>
<dbReference type="RefSeq" id="WP_225697013.1">
    <property type="nucleotide sequence ID" value="NZ_JAIXNE010000001.1"/>
</dbReference>
<dbReference type="GO" id="GO:0008311">
    <property type="term" value="F:double-stranded DNA 3'-5' DNA exonuclease activity"/>
    <property type="evidence" value="ECO:0007669"/>
    <property type="project" value="UniProtKB-EC"/>
</dbReference>
<gene>
    <name evidence="10" type="primary">xth</name>
    <name evidence="10" type="ORF">LDX50_03435</name>
</gene>
<dbReference type="CDD" id="cd09087">
    <property type="entry name" value="Ape1-like_AP-endo"/>
    <property type="match status" value="1"/>
</dbReference>
<feature type="binding site" evidence="7">
    <location>
        <position position="154"/>
    </location>
    <ligand>
        <name>Mg(2+)</name>
        <dbReference type="ChEBI" id="CHEBI:18420"/>
        <label>1</label>
    </ligand>
</feature>
<feature type="active site" description="Proton acceptor" evidence="6">
    <location>
        <position position="251"/>
    </location>
</feature>
<evidence type="ECO:0000256" key="5">
    <source>
        <dbReference type="ARBA" id="ARBA00022842"/>
    </source>
</evidence>
<feature type="binding site" evidence="7">
    <location>
        <position position="250"/>
    </location>
    <ligand>
        <name>Mg(2+)</name>
        <dbReference type="ChEBI" id="CHEBI:18420"/>
        <label>1</label>
    </ligand>
</feature>